<evidence type="ECO:0000313" key="1">
    <source>
        <dbReference type="EMBL" id="KKM80289.1"/>
    </source>
</evidence>
<gene>
    <name evidence="1" type="ORF">LCGC14_1341400</name>
</gene>
<dbReference type="AlphaFoldDB" id="A0A0F9KDI7"/>
<comment type="caution">
    <text evidence="1">The sequence shown here is derived from an EMBL/GenBank/DDBJ whole genome shotgun (WGS) entry which is preliminary data.</text>
</comment>
<organism evidence="1">
    <name type="scientific">marine sediment metagenome</name>
    <dbReference type="NCBI Taxonomy" id="412755"/>
    <lineage>
        <taxon>unclassified sequences</taxon>
        <taxon>metagenomes</taxon>
        <taxon>ecological metagenomes</taxon>
    </lineage>
</organism>
<protein>
    <submittedName>
        <fullName evidence="1">Uncharacterized protein</fullName>
    </submittedName>
</protein>
<reference evidence="1" key="1">
    <citation type="journal article" date="2015" name="Nature">
        <title>Complex archaea that bridge the gap between prokaryotes and eukaryotes.</title>
        <authorList>
            <person name="Spang A."/>
            <person name="Saw J.H."/>
            <person name="Jorgensen S.L."/>
            <person name="Zaremba-Niedzwiedzka K."/>
            <person name="Martijn J."/>
            <person name="Lind A.E."/>
            <person name="van Eijk R."/>
            <person name="Schleper C."/>
            <person name="Guy L."/>
            <person name="Ettema T.J."/>
        </authorList>
    </citation>
    <scope>NUCLEOTIDE SEQUENCE</scope>
</reference>
<name>A0A0F9KDI7_9ZZZZ</name>
<sequence length="78" mass="9395">MKQFQGTCVGNPFNSVEELCSVIDEAHEIKMGTFIRNCKPDPELKKEFRRFPRDFTFHKNRGIYFYTWSMIEHFYYGS</sequence>
<dbReference type="EMBL" id="LAZR01008208">
    <property type="protein sequence ID" value="KKM80289.1"/>
    <property type="molecule type" value="Genomic_DNA"/>
</dbReference>
<accession>A0A0F9KDI7</accession>
<proteinExistence type="predicted"/>